<evidence type="ECO:0000256" key="1">
    <source>
        <dbReference type="SAM" id="MobiDB-lite"/>
    </source>
</evidence>
<accession>A0ABQ5JBN7</accession>
<sequence length="534" mass="60454">MAYSSSSLLEVELSSSLDSFLAFKARDLFYLEQIHEDDLEAMDLKWQLSCKYTCQGSVRSTKEPRRSVQQSRQQLGRRNNEDTSSKAMLAINGVAATYKRGLSTVEEQLITYRKNEVLFSEEVVVLKREVACKDYEINVLKSEFEKVKQEKEGIEFKIKKFDNASKCPDKLLGSQITDKSKKGLGYNVVPPPHPLIYNRPKKLDLSYSGLDEFKDPEFKSYGSEDSKQESKIVCEKKSDDSKENSDDSLVKEQVSKNTSSFVESSLNVDKEIVFLVDKKIEFSKSKNHEKPVKKSVRYAEMYRSQSPRGNQRNWNGQKSNQLGSDFVMYNKACFICGSFDHVQAHCKYHQRERMVYGNNYNRVNYNYTTNMTHPNAQRNMVPRAVLMKTGLKPFNTARTVNTALPKSTVFSAKLMSCFSKSAQSTVKRPYQSKTLLTNKNFSQKVNTAKAQPVNIARPKAVNTARLKVVNTARPNSIVVNTVRANQENAVKASGNPPTNDQGYVDSGCSRNMTGNISYLSDFQEFDGGYVTFGG</sequence>
<organism evidence="2 3">
    <name type="scientific">Tanacetum coccineum</name>
    <dbReference type="NCBI Taxonomy" id="301880"/>
    <lineage>
        <taxon>Eukaryota</taxon>
        <taxon>Viridiplantae</taxon>
        <taxon>Streptophyta</taxon>
        <taxon>Embryophyta</taxon>
        <taxon>Tracheophyta</taxon>
        <taxon>Spermatophyta</taxon>
        <taxon>Magnoliopsida</taxon>
        <taxon>eudicotyledons</taxon>
        <taxon>Gunneridae</taxon>
        <taxon>Pentapetalae</taxon>
        <taxon>asterids</taxon>
        <taxon>campanulids</taxon>
        <taxon>Asterales</taxon>
        <taxon>Asteraceae</taxon>
        <taxon>Asteroideae</taxon>
        <taxon>Anthemideae</taxon>
        <taxon>Anthemidinae</taxon>
        <taxon>Tanacetum</taxon>
    </lineage>
</organism>
<evidence type="ECO:0000313" key="2">
    <source>
        <dbReference type="EMBL" id="GJU09954.1"/>
    </source>
</evidence>
<comment type="caution">
    <text evidence="2">The sequence shown here is derived from an EMBL/GenBank/DDBJ whole genome shotgun (WGS) entry which is preliminary data.</text>
</comment>
<proteinExistence type="predicted"/>
<keyword evidence="3" id="KW-1185">Reference proteome</keyword>
<name>A0ABQ5JBN7_9ASTR</name>
<evidence type="ECO:0000313" key="3">
    <source>
        <dbReference type="Proteomes" id="UP001151760"/>
    </source>
</evidence>
<feature type="region of interest" description="Disordered" evidence="1">
    <location>
        <begin position="61"/>
        <end position="83"/>
    </location>
</feature>
<reference evidence="2" key="2">
    <citation type="submission" date="2022-01" db="EMBL/GenBank/DDBJ databases">
        <authorList>
            <person name="Yamashiro T."/>
            <person name="Shiraishi A."/>
            <person name="Satake H."/>
            <person name="Nakayama K."/>
        </authorList>
    </citation>
    <scope>NUCLEOTIDE SEQUENCE</scope>
</reference>
<reference evidence="2" key="1">
    <citation type="journal article" date="2022" name="Int. J. Mol. Sci.">
        <title>Draft Genome of Tanacetum Coccineum: Genomic Comparison of Closely Related Tanacetum-Family Plants.</title>
        <authorList>
            <person name="Yamashiro T."/>
            <person name="Shiraishi A."/>
            <person name="Nakayama K."/>
            <person name="Satake H."/>
        </authorList>
    </citation>
    <scope>NUCLEOTIDE SEQUENCE</scope>
</reference>
<gene>
    <name evidence="2" type="ORF">Tco_1132350</name>
</gene>
<feature type="region of interest" description="Disordered" evidence="1">
    <location>
        <begin position="218"/>
        <end position="254"/>
    </location>
</feature>
<feature type="compositionally biased region" description="Polar residues" evidence="1">
    <location>
        <begin position="67"/>
        <end position="77"/>
    </location>
</feature>
<protein>
    <submittedName>
        <fullName evidence="2">Uncharacterized protein</fullName>
    </submittedName>
</protein>
<dbReference type="Proteomes" id="UP001151760">
    <property type="component" value="Unassembled WGS sequence"/>
</dbReference>
<dbReference type="EMBL" id="BQNB010021773">
    <property type="protein sequence ID" value="GJU09954.1"/>
    <property type="molecule type" value="Genomic_DNA"/>
</dbReference>